<dbReference type="Pfam" id="PF21760">
    <property type="entry name" value="SecD_1st"/>
    <property type="match status" value="1"/>
</dbReference>
<evidence type="ECO:0000256" key="11">
    <source>
        <dbReference type="HAMAP-Rule" id="MF_01463"/>
    </source>
</evidence>
<evidence type="ECO:0000256" key="7">
    <source>
        <dbReference type="ARBA" id="ARBA00023010"/>
    </source>
</evidence>
<evidence type="ECO:0000313" key="16">
    <source>
        <dbReference type="EMBL" id="SFM37351.1"/>
    </source>
</evidence>
<dbReference type="FunFam" id="3.30.70.3400:FF:000003">
    <property type="entry name" value="Preprotein translocase subunit SecD"/>
    <property type="match status" value="1"/>
</dbReference>
<feature type="domain" description="SecD export protein N-terminal TM" evidence="13">
    <location>
        <begin position="1"/>
        <end position="102"/>
    </location>
</feature>
<keyword evidence="8 11" id="KW-0472">Membrane</keyword>
<comment type="subcellular location">
    <subcellularLocation>
        <location evidence="1 11">Cell membrane</location>
        <topology evidence="1 11">Multi-pass membrane protein</topology>
    </subcellularLocation>
</comment>
<dbReference type="InterPro" id="IPR048631">
    <property type="entry name" value="SecD_1st"/>
</dbReference>
<dbReference type="Gene3D" id="3.30.70.3400">
    <property type="match status" value="2"/>
</dbReference>
<organism evidence="16 17">
    <name type="scientific">Ectothiorhodospira mobilis</name>
    <dbReference type="NCBI Taxonomy" id="195064"/>
    <lineage>
        <taxon>Bacteria</taxon>
        <taxon>Pseudomonadati</taxon>
        <taxon>Pseudomonadota</taxon>
        <taxon>Gammaproteobacteria</taxon>
        <taxon>Chromatiales</taxon>
        <taxon>Ectothiorhodospiraceae</taxon>
        <taxon>Ectothiorhodospira</taxon>
    </lineage>
</organism>
<feature type="domain" description="Protein export membrane protein SecD/SecF C-terminal" evidence="12">
    <location>
        <begin position="438"/>
        <end position="607"/>
    </location>
</feature>
<dbReference type="Pfam" id="PF07549">
    <property type="entry name" value="Sec_GG"/>
    <property type="match status" value="1"/>
</dbReference>
<dbReference type="GO" id="GO:0006605">
    <property type="term" value="P:protein targeting"/>
    <property type="evidence" value="ECO:0007669"/>
    <property type="project" value="UniProtKB-UniRule"/>
</dbReference>
<dbReference type="InterPro" id="IPR054384">
    <property type="entry name" value="SecDF_P1_head"/>
</dbReference>
<keyword evidence="3 11" id="KW-1003">Cell membrane</keyword>
<comment type="similarity">
    <text evidence="9 11">Belongs to the SecD/SecF family. SecD subfamily.</text>
</comment>
<dbReference type="GO" id="GO:0015450">
    <property type="term" value="F:protein-transporting ATPase activity"/>
    <property type="evidence" value="ECO:0007669"/>
    <property type="project" value="InterPro"/>
</dbReference>
<dbReference type="GO" id="GO:0065002">
    <property type="term" value="P:intracellular protein transmembrane transport"/>
    <property type="evidence" value="ECO:0007669"/>
    <property type="project" value="UniProtKB-UniRule"/>
</dbReference>
<feature type="transmembrane region" description="Helical" evidence="11">
    <location>
        <begin position="581"/>
        <end position="605"/>
    </location>
</feature>
<accession>A0A1I4QB74</accession>
<dbReference type="FunFam" id="1.20.1640.10:FF:000004">
    <property type="entry name" value="Protein translocase subunit SecD"/>
    <property type="match status" value="1"/>
</dbReference>
<evidence type="ECO:0000259" key="13">
    <source>
        <dbReference type="Pfam" id="PF13721"/>
    </source>
</evidence>
<dbReference type="OrthoDB" id="9805019at2"/>
<dbReference type="GO" id="GO:0043952">
    <property type="term" value="P:protein transport by the Sec complex"/>
    <property type="evidence" value="ECO:0007669"/>
    <property type="project" value="UniProtKB-UniRule"/>
</dbReference>
<dbReference type="PRINTS" id="PR00702">
    <property type="entry name" value="ACRIFLAVINRP"/>
</dbReference>
<dbReference type="HAMAP" id="MF_01463_B">
    <property type="entry name" value="SecD_B"/>
    <property type="match status" value="1"/>
</dbReference>
<evidence type="ECO:0000313" key="17">
    <source>
        <dbReference type="Proteomes" id="UP000199556"/>
    </source>
</evidence>
<dbReference type="InterPro" id="IPR001036">
    <property type="entry name" value="Acrflvin-R"/>
</dbReference>
<dbReference type="InterPro" id="IPR005791">
    <property type="entry name" value="SecD"/>
</dbReference>
<comment type="function">
    <text evidence="11">Part of the Sec protein translocase complex. Interacts with the SecYEG preprotein conducting channel. SecDF uses the proton motive force (PMF) to complete protein translocation after the ATP-dependent function of SecA.</text>
</comment>
<evidence type="ECO:0000256" key="6">
    <source>
        <dbReference type="ARBA" id="ARBA00022989"/>
    </source>
</evidence>
<keyword evidence="6 11" id="KW-1133">Transmembrane helix</keyword>
<dbReference type="PANTHER" id="PTHR30081:SF1">
    <property type="entry name" value="PROTEIN TRANSLOCASE SUBUNIT SECD"/>
    <property type="match status" value="1"/>
</dbReference>
<evidence type="ECO:0000256" key="9">
    <source>
        <dbReference type="ARBA" id="ARBA00060774"/>
    </source>
</evidence>
<evidence type="ECO:0000259" key="15">
    <source>
        <dbReference type="Pfam" id="PF22599"/>
    </source>
</evidence>
<feature type="transmembrane region" description="Helical" evidence="11">
    <location>
        <begin position="550"/>
        <end position="575"/>
    </location>
</feature>
<evidence type="ECO:0000256" key="5">
    <source>
        <dbReference type="ARBA" id="ARBA00022927"/>
    </source>
</evidence>
<evidence type="ECO:0000256" key="1">
    <source>
        <dbReference type="ARBA" id="ARBA00004651"/>
    </source>
</evidence>
<dbReference type="FunFam" id="3.30.1360.200:FF:000001">
    <property type="entry name" value="Protein translocase subunit SecD"/>
    <property type="match status" value="1"/>
</dbReference>
<keyword evidence="4 11" id="KW-0812">Transmembrane</keyword>
<dbReference type="InterPro" id="IPR027398">
    <property type="entry name" value="SecD-TM"/>
</dbReference>
<dbReference type="SUPFAM" id="SSF82866">
    <property type="entry name" value="Multidrug efflux transporter AcrB transmembrane domain"/>
    <property type="match status" value="1"/>
</dbReference>
<dbReference type="STRING" id="195064.SAMN05421721_1042"/>
<dbReference type="Proteomes" id="UP000199556">
    <property type="component" value="Unassembled WGS sequence"/>
</dbReference>
<feature type="transmembrane region" description="Helical" evidence="11">
    <location>
        <begin position="482"/>
        <end position="502"/>
    </location>
</feature>
<dbReference type="PANTHER" id="PTHR30081">
    <property type="entry name" value="PROTEIN-EXPORT MEMBRANE PROTEIN SEC"/>
    <property type="match status" value="1"/>
</dbReference>
<comment type="subunit">
    <text evidence="11">Forms a complex with SecF. Part of the essential Sec protein translocation apparatus which comprises SecA, SecYEG and auxiliary proteins SecDF-YajC and YidC.</text>
</comment>
<dbReference type="InterPro" id="IPR022646">
    <property type="entry name" value="SecD/SecF_CS"/>
</dbReference>
<gene>
    <name evidence="11" type="primary">secD</name>
    <name evidence="16" type="ORF">SAMN05421721_1042</name>
</gene>
<dbReference type="GO" id="GO:0005886">
    <property type="term" value="C:plasma membrane"/>
    <property type="evidence" value="ECO:0007669"/>
    <property type="project" value="UniProtKB-SubCell"/>
</dbReference>
<dbReference type="InterPro" id="IPR022813">
    <property type="entry name" value="SecD/SecF_arch_bac"/>
</dbReference>
<dbReference type="Pfam" id="PF13721">
    <property type="entry name" value="SecD-TM1"/>
    <property type="match status" value="1"/>
</dbReference>
<dbReference type="Pfam" id="PF02355">
    <property type="entry name" value="SecD_SecF_C"/>
    <property type="match status" value="1"/>
</dbReference>
<protein>
    <recommendedName>
        <fullName evidence="10 11">Protein translocase subunit SecD</fullName>
    </recommendedName>
</protein>
<evidence type="ECO:0000256" key="10">
    <source>
        <dbReference type="ARBA" id="ARBA00068220"/>
    </source>
</evidence>
<evidence type="ECO:0000259" key="14">
    <source>
        <dbReference type="Pfam" id="PF21760"/>
    </source>
</evidence>
<dbReference type="InterPro" id="IPR048634">
    <property type="entry name" value="SecD_SecF_C"/>
</dbReference>
<dbReference type="EMBL" id="FOUO01000004">
    <property type="protein sequence ID" value="SFM37351.1"/>
    <property type="molecule type" value="Genomic_DNA"/>
</dbReference>
<dbReference type="Gene3D" id="1.20.1640.10">
    <property type="entry name" value="Multidrug efflux transporter AcrB transmembrane domain"/>
    <property type="match status" value="1"/>
</dbReference>
<evidence type="ECO:0000256" key="4">
    <source>
        <dbReference type="ARBA" id="ARBA00022692"/>
    </source>
</evidence>
<dbReference type="Pfam" id="PF22599">
    <property type="entry name" value="SecDF_P1_head"/>
    <property type="match status" value="1"/>
</dbReference>
<feature type="domain" description="Protein translocase subunit SecDF P1" evidence="14">
    <location>
        <begin position="229"/>
        <end position="288"/>
    </location>
</feature>
<dbReference type="NCBIfam" id="TIGR00916">
    <property type="entry name" value="2A0604s01"/>
    <property type="match status" value="1"/>
</dbReference>
<proteinExistence type="inferred from homology"/>
<comment type="caution">
    <text evidence="11">Lacks conserved residue(s) required for the propagation of feature annotation.</text>
</comment>
<keyword evidence="2 11" id="KW-0813">Transport</keyword>
<name>A0A1I4QB74_ECTMO</name>
<sequence>MNQYPAWKYLLIVVALVVGLVYALPNLFPEDPVVQVAHDTAGEVGPEVERQVRAVLEGRGIPVKAMERGETGLMVRFSSPDAQLRAADVLRTALGDEYSVALNLAPATPGWLQALNARPMNLGLDLRGGIHFLMEVDMDAVVDNVHERYASEFRTRLREADIRYLSVERDGEGIHLRFDDAEVRDRALERLRDDYRGDLEFEAVGGSGSPRIRARVTEEQLQTQRRLALQQNITTLRNRVNELGVAEPVIQQQGERRIVVQLPGVQDTARAKEILGATATLEFRLVDEEHDPFAAAERGRAPAGSRLYRERNGNPVLLERRVMLTGDYIQDATSGIAQDTGGPAVFINLDGQGARLFSQATGDNVGRLMGVVFIETATETVREDGELVRRTTRSEEVISIARIQEQLGRRFQITGLDSSREAHNLALLLRAGALAAPMSIVEERTVGPSLGRDNIEAGFKSVVLGFVLVLVFMALYYRVFGLVADLALALNLVLLVALLSMLQATLTLPGIAGIVLTVGMAVDANVLIFERIREELRNGNSPQASIQAGYARALSTIADANITTLIAAVVLFMFGTGPIKGFAVTLSLGILVSLFTALMVTRALINLIYGRRRRLKTLAI</sequence>
<keyword evidence="17" id="KW-1185">Reference proteome</keyword>
<evidence type="ECO:0000259" key="12">
    <source>
        <dbReference type="Pfam" id="PF02355"/>
    </source>
</evidence>
<dbReference type="InterPro" id="IPR055344">
    <property type="entry name" value="SecD_SecF_C_bact"/>
</dbReference>
<keyword evidence="5 11" id="KW-0653">Protein transport</keyword>
<evidence type="ECO:0000256" key="3">
    <source>
        <dbReference type="ARBA" id="ARBA00022475"/>
    </source>
</evidence>
<dbReference type="Gene3D" id="3.30.1360.200">
    <property type="match status" value="1"/>
</dbReference>
<keyword evidence="7 11" id="KW-0811">Translocation</keyword>
<evidence type="ECO:0000256" key="2">
    <source>
        <dbReference type="ARBA" id="ARBA00022448"/>
    </source>
</evidence>
<evidence type="ECO:0000256" key="8">
    <source>
        <dbReference type="ARBA" id="ARBA00023136"/>
    </source>
</evidence>
<feature type="transmembrane region" description="Helical" evidence="11">
    <location>
        <begin position="508"/>
        <end position="529"/>
    </location>
</feature>
<feature type="domain" description="SecDF P1 head subdomain" evidence="15">
    <location>
        <begin position="308"/>
        <end position="436"/>
    </location>
</feature>
<feature type="transmembrane region" description="Helical" evidence="11">
    <location>
        <begin position="457"/>
        <end position="477"/>
    </location>
</feature>
<reference evidence="16 17" key="1">
    <citation type="submission" date="2016-10" db="EMBL/GenBank/DDBJ databases">
        <authorList>
            <person name="de Groot N.N."/>
        </authorList>
    </citation>
    <scope>NUCLEOTIDE SEQUENCE [LARGE SCALE GENOMIC DNA]</scope>
    <source>
        <strain evidence="16 17">DSM 4180</strain>
    </source>
</reference>
<dbReference type="AlphaFoldDB" id="A0A1I4QB74"/>
<dbReference type="NCBIfam" id="TIGR01129">
    <property type="entry name" value="secD"/>
    <property type="match status" value="1"/>
</dbReference>